<dbReference type="Proteomes" id="UP000799757">
    <property type="component" value="Unassembled WGS sequence"/>
</dbReference>
<proteinExistence type="predicted"/>
<keyword evidence="3" id="KW-1185">Reference proteome</keyword>
<accession>A0A6A6WN10</accession>
<gene>
    <name evidence="2" type="ORF">K505DRAFT_383435</name>
</gene>
<dbReference type="AlphaFoldDB" id="A0A6A6WN10"/>
<dbReference type="EMBL" id="MU003140">
    <property type="protein sequence ID" value="KAF2785445.1"/>
    <property type="molecule type" value="Genomic_DNA"/>
</dbReference>
<protein>
    <submittedName>
        <fullName evidence="2">Uncharacterized protein</fullName>
    </submittedName>
</protein>
<feature type="compositionally biased region" description="Basic residues" evidence="1">
    <location>
        <begin position="1"/>
        <end position="13"/>
    </location>
</feature>
<name>A0A6A6WN10_9PLEO</name>
<reference evidence="2" key="1">
    <citation type="journal article" date="2020" name="Stud. Mycol.">
        <title>101 Dothideomycetes genomes: a test case for predicting lifestyles and emergence of pathogens.</title>
        <authorList>
            <person name="Haridas S."/>
            <person name="Albert R."/>
            <person name="Binder M."/>
            <person name="Bloem J."/>
            <person name="Labutti K."/>
            <person name="Salamov A."/>
            <person name="Andreopoulos B."/>
            <person name="Baker S."/>
            <person name="Barry K."/>
            <person name="Bills G."/>
            <person name="Bluhm B."/>
            <person name="Cannon C."/>
            <person name="Castanera R."/>
            <person name="Culley D."/>
            <person name="Daum C."/>
            <person name="Ezra D."/>
            <person name="Gonzalez J."/>
            <person name="Henrissat B."/>
            <person name="Kuo A."/>
            <person name="Liang C."/>
            <person name="Lipzen A."/>
            <person name="Lutzoni F."/>
            <person name="Magnuson J."/>
            <person name="Mondo S."/>
            <person name="Nolan M."/>
            <person name="Ohm R."/>
            <person name="Pangilinan J."/>
            <person name="Park H.-J."/>
            <person name="Ramirez L."/>
            <person name="Alfaro M."/>
            <person name="Sun H."/>
            <person name="Tritt A."/>
            <person name="Yoshinaga Y."/>
            <person name="Zwiers L.-H."/>
            <person name="Turgeon B."/>
            <person name="Goodwin S."/>
            <person name="Spatafora J."/>
            <person name="Crous P."/>
            <person name="Grigoriev I."/>
        </authorList>
    </citation>
    <scope>NUCLEOTIDE SEQUENCE</scope>
    <source>
        <strain evidence="2">CBS 109.77</strain>
    </source>
</reference>
<feature type="region of interest" description="Disordered" evidence="1">
    <location>
        <begin position="122"/>
        <end position="142"/>
    </location>
</feature>
<sequence length="169" mass="17786">MARGCSGRRHKVPGCHDGRRPVNGRRIHCGPIHHPSQTHHCSPITAAPSLADTCQAGPSPAAENVCRLIWSGRASASPPAQMSGLPLAIGVFPTAAARDPLHSPRTTLPGFARILHRGASRGAVHRSCPESASTRRRPNRAAGCAARISGRLPGHHTAVVVQPGDFDVR</sequence>
<evidence type="ECO:0000313" key="3">
    <source>
        <dbReference type="Proteomes" id="UP000799757"/>
    </source>
</evidence>
<evidence type="ECO:0000313" key="2">
    <source>
        <dbReference type="EMBL" id="KAF2785445.1"/>
    </source>
</evidence>
<organism evidence="2 3">
    <name type="scientific">Melanomma pulvis-pyrius CBS 109.77</name>
    <dbReference type="NCBI Taxonomy" id="1314802"/>
    <lineage>
        <taxon>Eukaryota</taxon>
        <taxon>Fungi</taxon>
        <taxon>Dikarya</taxon>
        <taxon>Ascomycota</taxon>
        <taxon>Pezizomycotina</taxon>
        <taxon>Dothideomycetes</taxon>
        <taxon>Pleosporomycetidae</taxon>
        <taxon>Pleosporales</taxon>
        <taxon>Melanommataceae</taxon>
        <taxon>Melanomma</taxon>
    </lineage>
</organism>
<evidence type="ECO:0000256" key="1">
    <source>
        <dbReference type="SAM" id="MobiDB-lite"/>
    </source>
</evidence>
<feature type="region of interest" description="Disordered" evidence="1">
    <location>
        <begin position="1"/>
        <end position="20"/>
    </location>
</feature>